<name>A0A4E0R5A4_FASHE</name>
<keyword evidence="1" id="KW-0732">Signal</keyword>
<accession>A0A4E0R5A4</accession>
<evidence type="ECO:0000256" key="1">
    <source>
        <dbReference type="SAM" id="SignalP"/>
    </source>
</evidence>
<dbReference type="Proteomes" id="UP000230066">
    <property type="component" value="Unassembled WGS sequence"/>
</dbReference>
<evidence type="ECO:0000313" key="3">
    <source>
        <dbReference type="EMBL" id="THD20601.1"/>
    </source>
</evidence>
<protein>
    <recommendedName>
        <fullName evidence="2">Tectonic-1-3 N-terminal domain-containing protein</fullName>
    </recommendedName>
</protein>
<keyword evidence="4" id="KW-1185">Reference proteome</keyword>
<evidence type="ECO:0000259" key="2">
    <source>
        <dbReference type="Pfam" id="PF25752"/>
    </source>
</evidence>
<gene>
    <name evidence="3" type="ORF">D915_008575</name>
</gene>
<comment type="caution">
    <text evidence="3">The sequence shown here is derived from an EMBL/GenBank/DDBJ whole genome shotgun (WGS) entry which is preliminary data.</text>
</comment>
<dbReference type="InterPro" id="IPR057724">
    <property type="entry name" value="TCTN1-3_N"/>
</dbReference>
<feature type="domain" description="Tectonic-1-3 N-terminal" evidence="2">
    <location>
        <begin position="26"/>
        <end position="82"/>
    </location>
</feature>
<sequence>MKSPRLLVFGHFSFLFSIIASLTPYTSELCPCDRTPVHCDIGCCCDSGCTIYDRESFKTCLYLREWTSKEKCSIENVLFHNNSLITTNYSLRHKKCSIDSKYGPVNVLYSLQLAVTINETRTLSSIFTDDAFHQKTSLNVIAAPGKLEKNNFEAGRPIFVKFGSGLFGTFQLPSTSESKNCSDILQPQILHNASSTCKRYISADDNGTSCVSIPTHSQYTEGFKVSKFSTKMADFNVTGYNGTATAGDSLMSVNLVSCFYANGTSRPCPTNNPSFDFVTKTCSNVTTEIAFVFTISDAGLVDANVQVVITDNVVLDFDQIFHVRFKQDLTEPVTLIHSSSSVESHVSGSPGYLKGAPVRAGVFKSNSISLMPAIPIPSGIDREQAAGWTHGWWPIFAGGQCQTPAQLGNQILTVRFGVEMRSSCFLQSCHNIVIGETILFVFVGRGRVYKAQNEIIAVYRIYHQGTIEFKCGGRYCAPRNMNLEQAIPIQTIVRFEDASRPPNWQLDYAATDAVDQRIGSLYYPFTVESKASWPTK</sequence>
<dbReference type="PANTHER" id="PTHR14611">
    <property type="entry name" value="TECTONIC FAMILY MEMBER"/>
    <property type="match status" value="1"/>
</dbReference>
<proteinExistence type="predicted"/>
<organism evidence="3 4">
    <name type="scientific">Fasciola hepatica</name>
    <name type="common">Liver fluke</name>
    <dbReference type="NCBI Taxonomy" id="6192"/>
    <lineage>
        <taxon>Eukaryota</taxon>
        <taxon>Metazoa</taxon>
        <taxon>Spiralia</taxon>
        <taxon>Lophotrochozoa</taxon>
        <taxon>Platyhelminthes</taxon>
        <taxon>Trematoda</taxon>
        <taxon>Digenea</taxon>
        <taxon>Plagiorchiida</taxon>
        <taxon>Echinostomata</taxon>
        <taxon>Echinostomatoidea</taxon>
        <taxon>Fasciolidae</taxon>
        <taxon>Fasciola</taxon>
    </lineage>
</organism>
<dbReference type="InterPro" id="IPR040354">
    <property type="entry name" value="TCTN1-3"/>
</dbReference>
<reference evidence="3" key="1">
    <citation type="submission" date="2019-03" db="EMBL/GenBank/DDBJ databases">
        <title>Improved annotation for the trematode Fasciola hepatica.</title>
        <authorList>
            <person name="Choi Y.-J."/>
            <person name="Martin J."/>
            <person name="Mitreva M."/>
        </authorList>
    </citation>
    <scope>NUCLEOTIDE SEQUENCE [LARGE SCALE GENOMIC DNA]</scope>
</reference>
<dbReference type="AlphaFoldDB" id="A0A4E0R5A4"/>
<dbReference type="GO" id="GO:0060271">
    <property type="term" value="P:cilium assembly"/>
    <property type="evidence" value="ECO:0007669"/>
    <property type="project" value="TreeGrafter"/>
</dbReference>
<feature type="signal peptide" evidence="1">
    <location>
        <begin position="1"/>
        <end position="28"/>
    </location>
</feature>
<dbReference type="PANTHER" id="PTHR14611:SF2">
    <property type="entry name" value="TECTONIC"/>
    <property type="match status" value="1"/>
</dbReference>
<dbReference type="Pfam" id="PF25752">
    <property type="entry name" value="DUF1619_N"/>
    <property type="match status" value="1"/>
</dbReference>
<dbReference type="EMBL" id="JXXN02004417">
    <property type="protein sequence ID" value="THD20601.1"/>
    <property type="molecule type" value="Genomic_DNA"/>
</dbReference>
<feature type="chain" id="PRO_5020030237" description="Tectonic-1-3 N-terminal domain-containing protein" evidence="1">
    <location>
        <begin position="29"/>
        <end position="536"/>
    </location>
</feature>
<evidence type="ECO:0000313" key="4">
    <source>
        <dbReference type="Proteomes" id="UP000230066"/>
    </source>
</evidence>